<feature type="compositionally biased region" description="Basic and acidic residues" evidence="1">
    <location>
        <begin position="622"/>
        <end position="637"/>
    </location>
</feature>
<evidence type="ECO:0000259" key="2">
    <source>
        <dbReference type="Pfam" id="PF09444"/>
    </source>
</evidence>
<feature type="compositionally biased region" description="Pro residues" evidence="1">
    <location>
        <begin position="1006"/>
        <end position="1015"/>
    </location>
</feature>
<feature type="region of interest" description="Disordered" evidence="1">
    <location>
        <begin position="606"/>
        <end position="815"/>
    </location>
</feature>
<feature type="compositionally biased region" description="Low complexity" evidence="1">
    <location>
        <begin position="178"/>
        <end position="187"/>
    </location>
</feature>
<feature type="compositionally biased region" description="Polar residues" evidence="1">
    <location>
        <begin position="421"/>
        <end position="447"/>
    </location>
</feature>
<feature type="compositionally biased region" description="Gly residues" evidence="1">
    <location>
        <begin position="1345"/>
        <end position="1356"/>
    </location>
</feature>
<dbReference type="KEGG" id="kne:92178034"/>
<feature type="region of interest" description="Disordered" evidence="1">
    <location>
        <begin position="904"/>
        <end position="1072"/>
    </location>
</feature>
<feature type="compositionally biased region" description="Acidic residues" evidence="1">
    <location>
        <begin position="1060"/>
        <end position="1072"/>
    </location>
</feature>
<feature type="compositionally biased region" description="Basic and acidic residues" evidence="1">
    <location>
        <begin position="282"/>
        <end position="296"/>
    </location>
</feature>
<feature type="compositionally biased region" description="Low complexity" evidence="1">
    <location>
        <begin position="1"/>
        <end position="16"/>
    </location>
</feature>
<feature type="compositionally biased region" description="Acidic residues" evidence="1">
    <location>
        <begin position="1260"/>
        <end position="1271"/>
    </location>
</feature>
<feature type="compositionally biased region" description="Polar residues" evidence="1">
    <location>
        <begin position="904"/>
        <end position="921"/>
    </location>
</feature>
<feature type="compositionally biased region" description="Acidic residues" evidence="1">
    <location>
        <begin position="1043"/>
        <end position="1052"/>
    </location>
</feature>
<feature type="region of interest" description="Disordered" evidence="1">
    <location>
        <begin position="1100"/>
        <end position="1149"/>
    </location>
</feature>
<dbReference type="Pfam" id="PF09444">
    <property type="entry name" value="MRC1"/>
    <property type="match status" value="1"/>
</dbReference>
<feature type="region of interest" description="Disordered" evidence="1">
    <location>
        <begin position="1176"/>
        <end position="1213"/>
    </location>
</feature>
<gene>
    <name evidence="3" type="ORF">IAR55_000775</name>
</gene>
<keyword evidence="4" id="KW-1185">Reference proteome</keyword>
<proteinExistence type="predicted"/>
<feature type="region of interest" description="Disordered" evidence="1">
    <location>
        <begin position="1"/>
        <end position="72"/>
    </location>
</feature>
<feature type="compositionally biased region" description="Polar residues" evidence="1">
    <location>
        <begin position="259"/>
        <end position="272"/>
    </location>
</feature>
<dbReference type="EMBL" id="JBCAWK010000002">
    <property type="protein sequence ID" value="KAK8865630.1"/>
    <property type="molecule type" value="Genomic_DNA"/>
</dbReference>
<accession>A0AAW0Z3V4</accession>
<feature type="domain" description="DNA replication checkpoint mediator MRC1" evidence="2">
    <location>
        <begin position="1033"/>
        <end position="1165"/>
    </location>
</feature>
<organism evidence="3 4">
    <name type="scientific">Kwoniella newhampshirensis</name>
    <dbReference type="NCBI Taxonomy" id="1651941"/>
    <lineage>
        <taxon>Eukaryota</taxon>
        <taxon>Fungi</taxon>
        <taxon>Dikarya</taxon>
        <taxon>Basidiomycota</taxon>
        <taxon>Agaricomycotina</taxon>
        <taxon>Tremellomycetes</taxon>
        <taxon>Tremellales</taxon>
        <taxon>Cryptococcaceae</taxon>
        <taxon>Kwoniella</taxon>
    </lineage>
</organism>
<feature type="compositionally biased region" description="Acidic residues" evidence="1">
    <location>
        <begin position="101"/>
        <end position="110"/>
    </location>
</feature>
<comment type="caution">
    <text evidence="3">The sequence shown here is derived from an EMBL/GenBank/DDBJ whole genome shotgun (WGS) entry which is preliminary data.</text>
</comment>
<evidence type="ECO:0000313" key="3">
    <source>
        <dbReference type="EMBL" id="KAK8865630.1"/>
    </source>
</evidence>
<feature type="compositionally biased region" description="Basic and acidic residues" evidence="1">
    <location>
        <begin position="1100"/>
        <end position="1121"/>
    </location>
</feature>
<dbReference type="RefSeq" id="XP_066805109.1">
    <property type="nucleotide sequence ID" value="XM_066943908.1"/>
</dbReference>
<feature type="compositionally biased region" description="Low complexity" evidence="1">
    <location>
        <begin position="949"/>
        <end position="965"/>
    </location>
</feature>
<evidence type="ECO:0000313" key="4">
    <source>
        <dbReference type="Proteomes" id="UP001388673"/>
    </source>
</evidence>
<dbReference type="GeneID" id="92178034"/>
<feature type="compositionally biased region" description="Acidic residues" evidence="1">
    <location>
        <begin position="684"/>
        <end position="703"/>
    </location>
</feature>
<feature type="region of interest" description="Disordered" evidence="1">
    <location>
        <begin position="86"/>
        <end position="335"/>
    </location>
</feature>
<feature type="compositionally biased region" description="Basic and acidic residues" evidence="1">
    <location>
        <begin position="111"/>
        <end position="125"/>
    </location>
</feature>
<feature type="compositionally biased region" description="Low complexity" evidence="1">
    <location>
        <begin position="1329"/>
        <end position="1344"/>
    </location>
</feature>
<sequence>MSSSSLSLPPHSSDPLDTLRLASETSNPVPAPKPAIRRTYGRARPASPPPVPTSDDAPTSSSSVYRPRASPSKALLDRFSGANSAWRDSLALLDTTKQSENEDENEDDLEEAKRAMERMRREARGETVTGASVPRMLTQLKSRPASDSLAVPKAPLGVSFSSSSLTTLPTSPPPSSPPITSTLTSSPVPAVRPSNVLHAESSETLEETLFPVRRSGISGKPRRIVITSDDDDEAVEQRQRAVANLTPTPDSRTERGSIPRNSRSGTPDTIPSDSEEDLGVYLDKKAAEDDQAEKEAPMSSALEKLQDLFEDDESNDTAHKTEKKGRLSKGLNKKELAEMQKDIARAQRERPIAIAKAEPERLPISSWLQMAGRALKEKPVTHTPGLTFGHDSPTTSPARETPPDDIISFTPSSVLRLAAATSKTSVGDGITSSSSPTPGARLSNTRVQRPAVVLGTSDGVDEEENGDDEQDLAAFFENEKAKDLAEDARREKQKRLAEYKMLMMIKQKQVAQLNIKPLRADSDDDDFDIVQDIPVKAKVGILAPPSVLNGRRLPDAKAVLSTNTHKPAISKNRQQFLQRAGKPSRPRSEDVSETYIDFAAKAFSHSELKQANGGSKPAGQKKGRDVPLRPDEMEKAIRLKHQQQVAAIQKKKEEDWGRVRSLPSKVEQDVEALVEATKRTPPESEADEDEDDEEFVPDDEEEEPLRWSGDESEAEAADDAASTDWQEEQENQNVQPATNPDADDDEEEVVPVFKRKPRGLRRVAFDSDDEGSPVKATIGRTPLNEMTAPPQVTRETATSEDGFGNNDLTGFGGHGASPGFSQLFDPTQIESSGEDAFAQLRAQDQVSLLPVHAMLPQVNISETQAERDNLLIAAELENAAMERAQTVEEPKRQYLNEQGLFTQTRPAAFPSTQVTNTQKSPHVNPRRQLGGRSTFSLPDGLDSTPYGKTQTQSQSQSQAESQAQTPLTARRESRAGGLPSPTQQDEESFTRLRRRMSDPDISEPSPLSPTQPPRNPTAFDKMMVAASRPAQPKQKTKSKLVEEQAEESDEDNGWAPIGGLEDEEEDGEDDGYVEGLVDDEAIDADEKRRQDELAAAKAREIEAADDARREAEARKITEGQHRMKRKGMDFVGSDEDEDDTKTRRWTKKMRKKRKLDREDGLDKLDGELNVFRQAYDEDLESDEEDDIDETPLSPMFAGKTLSLSPERAPKRSLRETHEMLRKRAEMNRGQDLDEMENALDAEFDVPVIGRSRGMRAGTEVNEDDEATDMEESQFSISRTSIRMSTSGIVEENMQLQLRTVRSERSLASYAQYVQDESQVNRRVGGGASGVSVVYPKAGTSSSSLGSGGKSMSGGGRPAPIPHPHRQSTGASSSSSGSILLSKGHKFA</sequence>
<protein>
    <recommendedName>
        <fullName evidence="2">DNA replication checkpoint mediator MRC1 domain-containing protein</fullName>
    </recommendedName>
</protein>
<feature type="region of interest" description="Disordered" evidence="1">
    <location>
        <begin position="1254"/>
        <end position="1279"/>
    </location>
</feature>
<feature type="compositionally biased region" description="Low complexity" evidence="1">
    <location>
        <begin position="1367"/>
        <end position="1381"/>
    </location>
</feature>
<name>A0AAW0Z3V4_9TREE</name>
<feature type="region of interest" description="Disordered" evidence="1">
    <location>
        <begin position="1317"/>
        <end position="1387"/>
    </location>
</feature>
<feature type="region of interest" description="Disordered" evidence="1">
    <location>
        <begin position="380"/>
        <end position="408"/>
    </location>
</feature>
<feature type="compositionally biased region" description="Acidic residues" evidence="1">
    <location>
        <begin position="1176"/>
        <end position="1189"/>
    </location>
</feature>
<feature type="region of interest" description="Disordered" evidence="1">
    <location>
        <begin position="561"/>
        <end position="593"/>
    </location>
</feature>
<dbReference type="InterPro" id="IPR018564">
    <property type="entry name" value="Repl_chkpnt_MRC1_dom"/>
</dbReference>
<evidence type="ECO:0000256" key="1">
    <source>
        <dbReference type="SAM" id="MobiDB-lite"/>
    </source>
</evidence>
<dbReference type="Proteomes" id="UP001388673">
    <property type="component" value="Unassembled WGS sequence"/>
</dbReference>
<feature type="compositionally biased region" description="Low complexity" evidence="1">
    <location>
        <begin position="53"/>
        <end position="64"/>
    </location>
</feature>
<feature type="region of interest" description="Disordered" evidence="1">
    <location>
        <begin position="421"/>
        <end position="451"/>
    </location>
</feature>
<feature type="compositionally biased region" description="Polar residues" evidence="1">
    <location>
        <begin position="561"/>
        <end position="577"/>
    </location>
</feature>
<reference evidence="3 4" key="1">
    <citation type="journal article" date="2024" name="bioRxiv">
        <title>Comparative genomics of Cryptococcus and Kwoniella reveals pathogenesis evolution and contrasting karyotype dynamics via intercentromeric recombination or chromosome fusion.</title>
        <authorList>
            <person name="Coelho M.A."/>
            <person name="David-Palma M."/>
            <person name="Shea T."/>
            <person name="Bowers K."/>
            <person name="McGinley-Smith S."/>
            <person name="Mohammad A.W."/>
            <person name="Gnirke A."/>
            <person name="Yurkov A.M."/>
            <person name="Nowrousian M."/>
            <person name="Sun S."/>
            <person name="Cuomo C.A."/>
            <person name="Heitman J."/>
        </authorList>
    </citation>
    <scope>NUCLEOTIDE SEQUENCE [LARGE SCALE GENOMIC DNA]</scope>
    <source>
        <strain evidence="3 4">CBS 13917</strain>
    </source>
</reference>